<accession>A0ABM1XRE5</accession>
<evidence type="ECO:0000259" key="6">
    <source>
        <dbReference type="PROSITE" id="PS50089"/>
    </source>
</evidence>
<dbReference type="Pfam" id="PF13639">
    <property type="entry name" value="zf-RING_2"/>
    <property type="match status" value="1"/>
</dbReference>
<dbReference type="SMART" id="SM00184">
    <property type="entry name" value="RING"/>
    <property type="match status" value="1"/>
</dbReference>
<feature type="region of interest" description="Disordered" evidence="5">
    <location>
        <begin position="270"/>
        <end position="292"/>
    </location>
</feature>
<name>A0ABM1XRE5_AEDAL</name>
<dbReference type="PANTHER" id="PTHR46569">
    <property type="entry name" value="E3 UBIQUITIN-PROTEIN LIGASE TRAIP"/>
    <property type="match status" value="1"/>
</dbReference>
<evidence type="ECO:0000313" key="8">
    <source>
        <dbReference type="Proteomes" id="UP000069940"/>
    </source>
</evidence>
<evidence type="ECO:0000313" key="7">
    <source>
        <dbReference type="EnsemblMetazoa" id="AALFPA23_002121.P1786"/>
    </source>
</evidence>
<dbReference type="InterPro" id="IPR001841">
    <property type="entry name" value="Znf_RING"/>
</dbReference>
<keyword evidence="2" id="KW-0862">Zinc</keyword>
<feature type="coiled-coil region" evidence="4">
    <location>
        <begin position="71"/>
        <end position="164"/>
    </location>
</feature>
<keyword evidence="8" id="KW-1185">Reference proteome</keyword>
<evidence type="ECO:0000256" key="5">
    <source>
        <dbReference type="SAM" id="MobiDB-lite"/>
    </source>
</evidence>
<dbReference type="SUPFAM" id="SSF57850">
    <property type="entry name" value="RING/U-box"/>
    <property type="match status" value="1"/>
</dbReference>
<dbReference type="Proteomes" id="UP000069940">
    <property type="component" value="Unassembled WGS sequence"/>
</dbReference>
<dbReference type="InterPro" id="IPR052639">
    <property type="entry name" value="TRAIP_ubiq-protein_ligase"/>
</dbReference>
<protein>
    <recommendedName>
        <fullName evidence="6">RING-type domain-containing protein</fullName>
    </recommendedName>
</protein>
<dbReference type="EnsemblMetazoa" id="AALFPA23_002121.R1786">
    <property type="protein sequence ID" value="AALFPA23_002121.P1786"/>
    <property type="gene ID" value="AALFPA23_002121"/>
</dbReference>
<dbReference type="InterPro" id="IPR013083">
    <property type="entry name" value="Znf_RING/FYVE/PHD"/>
</dbReference>
<keyword evidence="4" id="KW-0175">Coiled coil</keyword>
<reference evidence="8" key="1">
    <citation type="journal article" date="2015" name="Proc. Natl. Acad. Sci. U.S.A.">
        <title>Genome sequence of the Asian Tiger mosquito, Aedes albopictus, reveals insights into its biology, genetics, and evolution.</title>
        <authorList>
            <person name="Chen X.G."/>
            <person name="Jiang X."/>
            <person name="Gu J."/>
            <person name="Xu M."/>
            <person name="Wu Y."/>
            <person name="Deng Y."/>
            <person name="Zhang C."/>
            <person name="Bonizzoni M."/>
            <person name="Dermauw W."/>
            <person name="Vontas J."/>
            <person name="Armbruster P."/>
            <person name="Huang X."/>
            <person name="Yang Y."/>
            <person name="Zhang H."/>
            <person name="He W."/>
            <person name="Peng H."/>
            <person name="Liu Y."/>
            <person name="Wu K."/>
            <person name="Chen J."/>
            <person name="Lirakis M."/>
            <person name="Topalis P."/>
            <person name="Van Leeuwen T."/>
            <person name="Hall A.B."/>
            <person name="Jiang X."/>
            <person name="Thorpe C."/>
            <person name="Mueller R.L."/>
            <person name="Sun C."/>
            <person name="Waterhouse R.M."/>
            <person name="Yan G."/>
            <person name="Tu Z.J."/>
            <person name="Fang X."/>
            <person name="James A.A."/>
        </authorList>
    </citation>
    <scope>NUCLEOTIDE SEQUENCE [LARGE SCALE GENOMIC DNA]</scope>
    <source>
        <strain evidence="8">Foshan</strain>
    </source>
</reference>
<dbReference type="PROSITE" id="PS50089">
    <property type="entry name" value="ZF_RING_2"/>
    <property type="match status" value="1"/>
</dbReference>
<feature type="domain" description="RING-type" evidence="6">
    <location>
        <begin position="5"/>
        <end position="46"/>
    </location>
</feature>
<dbReference type="GeneID" id="109405167"/>
<sequence length="417" mass="46832">MAFSCTICTDIFVSSDDIHVTPCGHAFHYVCILQWLERSKTCPECRNKCIAKSLIKIYLKITTVADNPGDNALLQQNFDNLKLTLREKEVKLKNLEDAQEAHKLERKKMKKLVASLENTIKSQDTLTVGLRFEIDQLRTENSLNKKLKEELKKLENQVRLMKTVGMVIDSSSKEIEGLLASNNDPQTLAVLAASLKRELQASEFKRNELRDRLKMYQNDLHKERAKCRALEDKLSTADSEMHKLQQEVKALSRRKADIDEDNSDASVVLNTPEQEAKRKRPIDDSDMNKSTPMAEKVRRIVESDSPYLPIKSAAFGLHPVLFRKGLSATALDKKSSAGTLTKTRSDLSDKFSIFTKPPSSGFFPTDSFGGLQKKENLPSSIVPIGTRRIVTIKRNPTQTAASSSNVSDGYLSIDLDS</sequence>
<dbReference type="PANTHER" id="PTHR46569:SF1">
    <property type="entry name" value="E3 UBIQUITIN-PROTEIN LIGASE RFWD3-RELATED"/>
    <property type="match status" value="1"/>
</dbReference>
<proteinExistence type="predicted"/>
<organism evidence="7 8">
    <name type="scientific">Aedes albopictus</name>
    <name type="common">Asian tiger mosquito</name>
    <name type="synonym">Stegomyia albopicta</name>
    <dbReference type="NCBI Taxonomy" id="7160"/>
    <lineage>
        <taxon>Eukaryota</taxon>
        <taxon>Metazoa</taxon>
        <taxon>Ecdysozoa</taxon>
        <taxon>Arthropoda</taxon>
        <taxon>Hexapoda</taxon>
        <taxon>Insecta</taxon>
        <taxon>Pterygota</taxon>
        <taxon>Neoptera</taxon>
        <taxon>Endopterygota</taxon>
        <taxon>Diptera</taxon>
        <taxon>Nematocera</taxon>
        <taxon>Culicoidea</taxon>
        <taxon>Culicidae</taxon>
        <taxon>Culicinae</taxon>
        <taxon>Aedini</taxon>
        <taxon>Aedes</taxon>
        <taxon>Stegomyia</taxon>
    </lineage>
</organism>
<dbReference type="RefSeq" id="XP_019533732.3">
    <property type="nucleotide sequence ID" value="XM_019678187.3"/>
</dbReference>
<evidence type="ECO:0000256" key="3">
    <source>
        <dbReference type="PROSITE-ProRule" id="PRU00175"/>
    </source>
</evidence>
<evidence type="ECO:0000256" key="2">
    <source>
        <dbReference type="ARBA" id="ARBA00022833"/>
    </source>
</evidence>
<dbReference type="Gene3D" id="3.30.40.10">
    <property type="entry name" value="Zinc/RING finger domain, C3HC4 (zinc finger)"/>
    <property type="match status" value="1"/>
</dbReference>
<evidence type="ECO:0000256" key="4">
    <source>
        <dbReference type="SAM" id="Coils"/>
    </source>
</evidence>
<keyword evidence="1 3" id="KW-0863">Zinc-finger</keyword>
<reference evidence="7" key="2">
    <citation type="submission" date="2025-05" db="UniProtKB">
        <authorList>
            <consortium name="EnsemblMetazoa"/>
        </authorList>
    </citation>
    <scope>IDENTIFICATION</scope>
    <source>
        <strain evidence="7">Foshan</strain>
    </source>
</reference>
<dbReference type="CDD" id="cd16480">
    <property type="entry name" value="RING-H2_TRAIP"/>
    <property type="match status" value="1"/>
</dbReference>
<evidence type="ECO:0000256" key="1">
    <source>
        <dbReference type="ARBA" id="ARBA00022771"/>
    </source>
</evidence>
<keyword evidence="1 3" id="KW-0479">Metal-binding</keyword>
<feature type="coiled-coil region" evidence="4">
    <location>
        <begin position="192"/>
        <end position="261"/>
    </location>
</feature>